<protein>
    <submittedName>
        <fullName evidence="1">SOS response-associated peptidase family protein</fullName>
    </submittedName>
</protein>
<keyword evidence="2" id="KW-1185">Reference proteome</keyword>
<evidence type="ECO:0000313" key="2">
    <source>
        <dbReference type="Proteomes" id="UP001164705"/>
    </source>
</evidence>
<reference evidence="1" key="1">
    <citation type="submission" date="2022-11" db="EMBL/GenBank/DDBJ databases">
        <title>Lacinutrix neustonica HL-RS19T sp. nov., isolated from the surface microlayer sample of brackish Lake Shihwa.</title>
        <authorList>
            <person name="Choi J.Y."/>
            <person name="Hwang C.Y."/>
        </authorList>
    </citation>
    <scope>NUCLEOTIDE SEQUENCE</scope>
    <source>
        <strain evidence="1">HL-RS19</strain>
    </source>
</reference>
<name>A0A9E8MZK3_9FLAO</name>
<dbReference type="Proteomes" id="UP001164705">
    <property type="component" value="Chromosome"/>
</dbReference>
<dbReference type="KEGG" id="lnu:N7U66_05935"/>
<dbReference type="Pfam" id="PF02586">
    <property type="entry name" value="SRAP"/>
    <property type="match status" value="1"/>
</dbReference>
<sequence length="239" mass="27617">MYYTLSNKFTLHSIEKAFNIPFKYPNLYKPNLVINGLNEETLSIITVEDKTKISIGIWGMLPEQYTGDWDKFQKIQNTLNVTLKDMSTQNIAISDYKKCVIIVGGFFTSFLRMGQIYTYYVHQGLGKPFLLGGIYNTLDDGFMTCSLVLTHATPFINKIQTLNNMMPVIVDTSQLENWLENHTIFNKKKDASYTEHPLYAHTISKEYYDNNLTFDKVLESKLYEGLPNYFVSNNLYSPI</sequence>
<evidence type="ECO:0000313" key="1">
    <source>
        <dbReference type="EMBL" id="WAC03150.1"/>
    </source>
</evidence>
<dbReference type="AlphaFoldDB" id="A0A9E8MZK3"/>
<accession>A0A9E8MZK3</accession>
<dbReference type="GO" id="GO:0106300">
    <property type="term" value="P:protein-DNA covalent cross-linking repair"/>
    <property type="evidence" value="ECO:0007669"/>
    <property type="project" value="InterPro"/>
</dbReference>
<dbReference type="GO" id="GO:0003697">
    <property type="term" value="F:single-stranded DNA binding"/>
    <property type="evidence" value="ECO:0007669"/>
    <property type="project" value="InterPro"/>
</dbReference>
<proteinExistence type="predicted"/>
<dbReference type="InterPro" id="IPR036590">
    <property type="entry name" value="SRAP-like"/>
</dbReference>
<organism evidence="1 2">
    <name type="scientific">Lacinutrix neustonica</name>
    <dbReference type="NCBI Taxonomy" id="2980107"/>
    <lineage>
        <taxon>Bacteria</taxon>
        <taxon>Pseudomonadati</taxon>
        <taxon>Bacteroidota</taxon>
        <taxon>Flavobacteriia</taxon>
        <taxon>Flavobacteriales</taxon>
        <taxon>Flavobacteriaceae</taxon>
        <taxon>Lacinutrix</taxon>
    </lineage>
</organism>
<dbReference type="Gene3D" id="3.90.1680.10">
    <property type="entry name" value="SOS response associated peptidase-like"/>
    <property type="match status" value="1"/>
</dbReference>
<gene>
    <name evidence="1" type="ORF">N7U66_05935</name>
</gene>
<dbReference type="RefSeq" id="WP_267677724.1">
    <property type="nucleotide sequence ID" value="NZ_CP113088.1"/>
</dbReference>
<dbReference type="EMBL" id="CP113088">
    <property type="protein sequence ID" value="WAC03150.1"/>
    <property type="molecule type" value="Genomic_DNA"/>
</dbReference>
<dbReference type="InterPro" id="IPR003738">
    <property type="entry name" value="SRAP"/>
</dbReference>
<dbReference type="SUPFAM" id="SSF143081">
    <property type="entry name" value="BB1717-like"/>
    <property type="match status" value="1"/>
</dbReference>